<protein>
    <submittedName>
        <fullName evidence="1">Uncharacterized protein</fullName>
    </submittedName>
</protein>
<reference evidence="1" key="1">
    <citation type="submission" date="2025-01" db="EMBL/GenBank/DDBJ databases">
        <authorList>
            <person name="Sun R."/>
            <person name="Lian X."/>
        </authorList>
    </citation>
    <scope>NUCLEOTIDE SEQUENCE</scope>
    <source>
        <strain evidence="1">PS2Canimalfeces12</strain>
    </source>
</reference>
<sequence>MFGKLLNSVTWQVRADLRRKLKANRDHKNLSWNLAERLQVYCSTHYIRAMLILWGVAAGAVAVAHYARPVFDPFARQHFKGITALPGWMSSLLGSQVTLIGIVFPLVVGLIVTGSFKPSGLFPLALQK</sequence>
<dbReference type="EMBL" id="CP180600">
    <property type="protein sequence ID" value="XOW92437.1"/>
    <property type="molecule type" value="Genomic_DNA"/>
</dbReference>
<proteinExistence type="predicted"/>
<accession>A0ACD5GFM5</accession>
<evidence type="ECO:0000313" key="1">
    <source>
        <dbReference type="EMBL" id="XOW92437.1"/>
    </source>
</evidence>
<evidence type="ECO:0000313" key="2">
    <source>
        <dbReference type="Proteomes" id="UP001481170"/>
    </source>
</evidence>
<dbReference type="Proteomes" id="UP001481170">
    <property type="component" value="Chromosome"/>
</dbReference>
<name>A0ACD5GFM5_ECOLX</name>
<gene>
    <name evidence="1" type="ORF">ABTZ31_000590</name>
</gene>
<organism evidence="1 2">
    <name type="scientific">Escherichia coli</name>
    <dbReference type="NCBI Taxonomy" id="562"/>
    <lineage>
        <taxon>Bacteria</taxon>
        <taxon>Pseudomonadati</taxon>
        <taxon>Pseudomonadota</taxon>
        <taxon>Gammaproteobacteria</taxon>
        <taxon>Enterobacterales</taxon>
        <taxon>Enterobacteriaceae</taxon>
        <taxon>Escherichia</taxon>
    </lineage>
</organism>